<organism evidence="1">
    <name type="scientific">Diabrotica virgifera virgifera</name>
    <name type="common">western corn rootworm</name>
    <dbReference type="NCBI Taxonomy" id="50390"/>
    <lineage>
        <taxon>Eukaryota</taxon>
        <taxon>Metazoa</taxon>
        <taxon>Ecdysozoa</taxon>
        <taxon>Arthropoda</taxon>
        <taxon>Hexapoda</taxon>
        <taxon>Insecta</taxon>
        <taxon>Pterygota</taxon>
        <taxon>Neoptera</taxon>
        <taxon>Endopterygota</taxon>
        <taxon>Coleoptera</taxon>
        <taxon>Polyphaga</taxon>
        <taxon>Cucujiformia</taxon>
        <taxon>Chrysomeloidea</taxon>
        <taxon>Chrysomelidae</taxon>
        <taxon>Galerucinae</taxon>
        <taxon>Diabroticina</taxon>
        <taxon>Diabroticites</taxon>
        <taxon>Diabrotica</taxon>
    </lineage>
</organism>
<name>A0A6P7GZW7_DIAVI</name>
<dbReference type="InParanoid" id="A0A6P7GZW7"/>
<proteinExistence type="predicted"/>
<accession>A0A6P7GZW7</accession>
<reference evidence="1" key="1">
    <citation type="submission" date="2025-08" db="UniProtKB">
        <authorList>
            <consortium name="RefSeq"/>
        </authorList>
    </citation>
    <scope>IDENTIFICATION</scope>
    <source>
        <tissue evidence="1">Whole insect</tissue>
    </source>
</reference>
<sequence>MSIRILGLEGELDSRVSPVATSTPTSSVQVANSFLHPKPIHIHKWGISFSGQGHYDQVITFLERVECLRISRGVSEDDLFAASAELFTGPALTWYMNNRHSFSTWSDLAQKMTS</sequence>
<evidence type="ECO:0000313" key="1">
    <source>
        <dbReference type="RefSeq" id="XP_028151717.1"/>
    </source>
</evidence>
<protein>
    <submittedName>
        <fullName evidence="1">Uncharacterized protein LOC114345094</fullName>
    </submittedName>
</protein>
<gene>
    <name evidence="1" type="primary">LOC114345094</name>
</gene>
<dbReference type="AlphaFoldDB" id="A0A6P7GZW7"/>
<dbReference type="RefSeq" id="XP_028151717.1">
    <property type="nucleotide sequence ID" value="XM_028295916.1"/>
</dbReference>